<reference evidence="3 4" key="1">
    <citation type="submission" date="2021-03" db="EMBL/GenBank/DDBJ databases">
        <authorList>
            <person name="Shang D.-D."/>
            <person name="Du Z.-J."/>
            <person name="Chen G.-J."/>
        </authorList>
    </citation>
    <scope>NUCLEOTIDE SEQUENCE [LARGE SCALE GENOMIC DNA]</scope>
    <source>
        <strain evidence="3 4">F1192</strain>
    </source>
</reference>
<keyword evidence="1" id="KW-0328">Glycosyltransferase</keyword>
<comment type="caution">
    <text evidence="3">The sequence shown here is derived from an EMBL/GenBank/DDBJ whole genome shotgun (WGS) entry which is preliminary data.</text>
</comment>
<dbReference type="EMBL" id="JAGBKM010000005">
    <property type="protein sequence ID" value="MBO1530417.1"/>
    <property type="molecule type" value="Genomic_DNA"/>
</dbReference>
<dbReference type="Gene3D" id="3.40.50.2000">
    <property type="entry name" value="Glycogen Phosphorylase B"/>
    <property type="match status" value="2"/>
</dbReference>
<evidence type="ECO:0000256" key="2">
    <source>
        <dbReference type="ARBA" id="ARBA00022679"/>
    </source>
</evidence>
<name>A0ABS3NLX5_9GAMM</name>
<evidence type="ECO:0000313" key="3">
    <source>
        <dbReference type="EMBL" id="MBO1530417.1"/>
    </source>
</evidence>
<sequence>MKNIIEKYKFYSDSKNINDKNSSYLSYRVFNLIDKLKNKGFNHNDLIAKVLILYLRNEKIKNGYEGYEVVTNKALKIIEETNSVHDLVKVIEKSNIDNIRFAKYLEELDRDKIVHDGKVNEIWANVLFSNLTSNCFSLNQFADGKYRISITHRNSEVFKNRKALILYFGALPEYIRKEKGLALSADSQAFTYMGSGIKKDGVYNQDFYIDVDEKIKNIVLYFATTIEDFKIETLSIQNCALKTVNEKQVKNDLIDNSSSINLHNLDANDIEYILYADINANVVDGSSVWYSSMASILAAQGKTALIIKENLRHDQVISNIEHNHNIELITPEKIGYNGVIDIETGVDLVRKIDNISPNVRAVVVRGCEVAYQLSQTRQFYNRLASYITDFYTVDNNELIINDEKVEKLKLISLRSVYILVQTKAIKDKIEELTNNKSKYILIPPPINDKFLDSTKSSSLSPLANSDVNDSQVQRAVKIGYAGKITPGWGIFELFEFVERLKGEGKEVKLYIAANKISSPTNLKEFRQTIQNWFKKLDVNYYNDLNREQSLEMLSGMDFIWCFRPADFETATLELSTKLVESVAIGGRCLCYPSEININSLGKDYPFFIKSYQDFRKVLGKKTLSLDPKFSKKIWQKHSLKNITNEFHSHFASIPLSNKKMLFAGHDFKFIDAYISYLKSRRVPVKKEIWEWGGHKNQKQLIANYKWADMVFCEWGLANAVWYSKHNSDNKPIYIRMHAQEVRERAQKFGRQIDTNNITKIIFVSENIRRQAIEIFKYDINKTKYIPNFVMDDEFYFSQRDLKKKSVVLGVLGIVPKTKRLDRAVLLLDSLRKSGVDAYLNIKGYRPEELEFMRAPSRTKELDYYYETYKLIETLGLSDYVTFEGWGADVRDWYEKIDVILSPSENESFHYALADGVLSGCLPVVWNWPEADAIYPNEWVVSNNSDARQKVESYIRHHKVICITKSNREYLISKFGSKKIFNLLSDSIL</sequence>
<gene>
    <name evidence="3" type="ORF">J3492_04215</name>
</gene>
<evidence type="ECO:0000313" key="4">
    <source>
        <dbReference type="Proteomes" id="UP000664554"/>
    </source>
</evidence>
<evidence type="ECO:0000256" key="1">
    <source>
        <dbReference type="ARBA" id="ARBA00022676"/>
    </source>
</evidence>
<keyword evidence="4" id="KW-1185">Reference proteome</keyword>
<dbReference type="RefSeq" id="WP_207990225.1">
    <property type="nucleotide sequence ID" value="NZ_JAGBKM010000005.1"/>
</dbReference>
<dbReference type="Proteomes" id="UP000664554">
    <property type="component" value="Unassembled WGS sequence"/>
</dbReference>
<organism evidence="3 4">
    <name type="scientific">Psychrobacter coccoides</name>
    <dbReference type="NCBI Taxonomy" id="2818440"/>
    <lineage>
        <taxon>Bacteria</taxon>
        <taxon>Pseudomonadati</taxon>
        <taxon>Pseudomonadota</taxon>
        <taxon>Gammaproteobacteria</taxon>
        <taxon>Moraxellales</taxon>
        <taxon>Moraxellaceae</taxon>
        <taxon>Psychrobacter</taxon>
    </lineage>
</organism>
<keyword evidence="2" id="KW-0808">Transferase</keyword>
<accession>A0ABS3NLX5</accession>
<proteinExistence type="predicted"/>
<dbReference type="SUPFAM" id="SSF53756">
    <property type="entry name" value="UDP-Glycosyltransferase/glycogen phosphorylase"/>
    <property type="match status" value="2"/>
</dbReference>
<dbReference type="PANTHER" id="PTHR12526">
    <property type="entry name" value="GLYCOSYLTRANSFERASE"/>
    <property type="match status" value="1"/>
</dbReference>
<protein>
    <submittedName>
        <fullName evidence="3">Glycosyltransferase</fullName>
    </submittedName>
</protein>
<dbReference type="PANTHER" id="PTHR12526:SF629">
    <property type="entry name" value="TEICHURONIC ACID BIOSYNTHESIS GLYCOSYLTRANSFERASE TUAH-RELATED"/>
    <property type="match status" value="1"/>
</dbReference>